<dbReference type="SUPFAM" id="SSF53448">
    <property type="entry name" value="Nucleotide-diphospho-sugar transferases"/>
    <property type="match status" value="1"/>
</dbReference>
<proteinExistence type="predicted"/>
<evidence type="ECO:0000313" key="1">
    <source>
        <dbReference type="EMBL" id="EAZ87938.1"/>
    </source>
</evidence>
<feature type="non-terminal residue" evidence="1">
    <location>
        <position position="1"/>
    </location>
</feature>
<keyword evidence="2" id="KW-1185">Reference proteome</keyword>
<dbReference type="AlphaFoldDB" id="A3J007"/>
<dbReference type="Proteomes" id="UP000003781">
    <property type="component" value="Unassembled WGS sequence"/>
</dbReference>
<comment type="caution">
    <text evidence="1">The sequence shown here is derived from an EMBL/GenBank/DDBJ whole genome shotgun (WGS) entry which is preliminary data.</text>
</comment>
<organism evidence="1 2">
    <name type="scientific">Crocosphaera chwakensis CCY0110</name>
    <dbReference type="NCBI Taxonomy" id="391612"/>
    <lineage>
        <taxon>Bacteria</taxon>
        <taxon>Bacillati</taxon>
        <taxon>Cyanobacteriota</taxon>
        <taxon>Cyanophyceae</taxon>
        <taxon>Oscillatoriophycideae</taxon>
        <taxon>Chroococcales</taxon>
        <taxon>Aphanothecaceae</taxon>
        <taxon>Crocosphaera</taxon>
        <taxon>Crocosphaera chwakensis</taxon>
    </lineage>
</organism>
<dbReference type="RefSeq" id="WP_008278973.1">
    <property type="nucleotide sequence ID" value="NZ_AAXW01000139.1"/>
</dbReference>
<evidence type="ECO:0000313" key="2">
    <source>
        <dbReference type="Proteomes" id="UP000003781"/>
    </source>
</evidence>
<dbReference type="InterPro" id="IPR029044">
    <property type="entry name" value="Nucleotide-diphossugar_trans"/>
</dbReference>
<protein>
    <submittedName>
        <fullName evidence="1">Uncharacterized protein</fullName>
    </submittedName>
</protein>
<sequence>FLEKYAERNSILSQKFLLEHPFLPYGQTANLGIRQIIFTKTGLFRPYLTTGGDADICWRIQQETDYKLTFVTTAIIRHRHRSNFKELKSQWLRYGRSNLYLHELYGVDLMRDFTVKEGIYRVGRWLLKEIPRDTIKLIQGKGNPLDLIKMPIDLFNFYARSQGQKNAKLSEEAKQIDWL</sequence>
<dbReference type="EMBL" id="AAXW01000139">
    <property type="protein sequence ID" value="EAZ87938.1"/>
    <property type="molecule type" value="Genomic_DNA"/>
</dbReference>
<accession>A3J007</accession>
<name>A3J007_9CHRO</name>
<gene>
    <name evidence="1" type="ORF">CY0110_09485</name>
</gene>
<reference evidence="1 2" key="1">
    <citation type="submission" date="2007-03" db="EMBL/GenBank/DDBJ databases">
        <authorList>
            <person name="Stal L."/>
            <person name="Ferriera S."/>
            <person name="Johnson J."/>
            <person name="Kravitz S."/>
            <person name="Beeson K."/>
            <person name="Sutton G."/>
            <person name="Rogers Y.-H."/>
            <person name="Friedman R."/>
            <person name="Frazier M."/>
            <person name="Venter J.C."/>
        </authorList>
    </citation>
    <scope>NUCLEOTIDE SEQUENCE [LARGE SCALE GENOMIC DNA]</scope>
    <source>
        <strain evidence="1 2">CCY0110</strain>
    </source>
</reference>
<dbReference type="Gene3D" id="3.90.550.10">
    <property type="entry name" value="Spore Coat Polysaccharide Biosynthesis Protein SpsA, Chain A"/>
    <property type="match status" value="1"/>
</dbReference>
<dbReference type="eggNOG" id="COG1215">
    <property type="taxonomic scope" value="Bacteria"/>
</dbReference>